<evidence type="ECO:0000256" key="2">
    <source>
        <dbReference type="ARBA" id="ARBA00022478"/>
    </source>
</evidence>
<comment type="subunit">
    <text evidence="5">Component of the RNA polymerase III (Pol III) complex consisting of 17 subunits.</text>
</comment>
<evidence type="ECO:0000259" key="8">
    <source>
        <dbReference type="Pfam" id="PF22536"/>
    </source>
</evidence>
<name>A0ABQ6MSD7_9STRA</name>
<evidence type="ECO:0000313" key="10">
    <source>
        <dbReference type="Proteomes" id="UP001165060"/>
    </source>
</evidence>
<feature type="region of interest" description="Disordered" evidence="6">
    <location>
        <begin position="34"/>
        <end position="60"/>
    </location>
</feature>
<evidence type="ECO:0000259" key="7">
    <source>
        <dbReference type="Pfam" id="PF08221"/>
    </source>
</evidence>
<gene>
    <name evidence="9" type="ORF">TeGR_g4719</name>
</gene>
<comment type="caution">
    <text evidence="9">The sequence shown here is derived from an EMBL/GenBank/DDBJ whole genome shotgun (WGS) entry which is preliminary data.</text>
</comment>
<protein>
    <recommendedName>
        <fullName evidence="5">DNA-directed RNA polymerase III subunit RPC3</fullName>
        <shortName evidence="5">RNA polymerase III subunit C3</shortName>
    </recommendedName>
</protein>
<evidence type="ECO:0000256" key="5">
    <source>
        <dbReference type="RuleBase" id="RU367076"/>
    </source>
</evidence>
<keyword evidence="2 5" id="KW-0240">DNA-directed RNA polymerase</keyword>
<comment type="similarity">
    <text evidence="5">Belongs to the eukaryotic RPC3/POLR3C RNA polymerase subunit family.</text>
</comment>
<feature type="region of interest" description="Disordered" evidence="6">
    <location>
        <begin position="288"/>
        <end position="323"/>
    </location>
</feature>
<comment type="function">
    <text evidence="5">DNA-dependent RNA polymerase catalyzes the transcription of DNA into RNA using the four ribonucleoside triphosphates as substrates. Specific core component of RNA polymerase III which synthesizes small RNAs, such as 5S rRNA and tRNAs.</text>
</comment>
<dbReference type="PANTHER" id="PTHR12949:SF0">
    <property type="entry name" value="DNA-DIRECTED RNA POLYMERASE III SUBUNIT RPC3"/>
    <property type="match status" value="1"/>
</dbReference>
<feature type="compositionally biased region" description="Low complexity" evidence="6">
    <location>
        <begin position="309"/>
        <end position="323"/>
    </location>
</feature>
<dbReference type="Pfam" id="PF08221">
    <property type="entry name" value="HTH_9"/>
    <property type="match status" value="1"/>
</dbReference>
<dbReference type="InterPro" id="IPR036388">
    <property type="entry name" value="WH-like_DNA-bd_sf"/>
</dbReference>
<keyword evidence="4 5" id="KW-0539">Nucleus</keyword>
<evidence type="ECO:0000256" key="3">
    <source>
        <dbReference type="ARBA" id="ARBA00023163"/>
    </source>
</evidence>
<keyword evidence="10" id="KW-1185">Reference proteome</keyword>
<keyword evidence="3 5" id="KW-0804">Transcription</keyword>
<dbReference type="InterPro" id="IPR013197">
    <property type="entry name" value="RNA_pol_III_RPC82-rel_HTH"/>
</dbReference>
<comment type="subcellular location">
    <subcellularLocation>
        <location evidence="1 5">Nucleus</location>
    </subcellularLocation>
</comment>
<dbReference type="Pfam" id="PF22536">
    <property type="entry name" value="WHD_POLR3C"/>
    <property type="match status" value="1"/>
</dbReference>
<evidence type="ECO:0000313" key="9">
    <source>
        <dbReference type="EMBL" id="GMI31302.1"/>
    </source>
</evidence>
<proteinExistence type="inferred from homology"/>
<sequence length="696" mass="74651">MSGVIPPHSLSSAVAAAAALPHSALPSPHGTLLTTASALPAPPAPPISARTHSKSPISTAPHDPLLSLSSSLVLDHFGPSVQTVYDCLLARGPLSLQSLLSFLSASLSKKPTPDRAAVILAARSLPPPRADLPPPFAALRPAATVDSEAAGYVVNQVSVKGALLVLTAHGICGVADARKEGARAGRYVYEADGARAARLARYAKYAVHAGGHFGEAGGAVVRALLGRGILRTETAVEEAAVAMWEEGGGVEGDERGKDKFRREAMGAFERLREADVVVRRYPLLHDEGIPAAEPSGQPPAKKARGAGGAAAPAPRAAAPAHAQPDNELVASLVEATRLHAGSVWEVNVSLLDKRLKSGLVGRFVRERCGFEGREGWEPSEGMRKIDDVVTAALWSVAAEQEARVEKNRKQCWDNKVPYKKIGDGLGGAPVGSIRPGAAVAAAGKSEHMQLTEEDVEEGLEALCGESNGGGRGVMCKRDGAGKYTICYNDILRMIKDRMIDDLIRQRFGTFAARVFATLRREGGLLDAAGVSTIAMITEKEAREALNVLMQHQLCTWHDLPLSKQFNYNTTVYLWSLDEARVNISVRNMLRTAFLNARDRRRVYMTSDKAAVFDRLKVKAATGFQPDKAEHSEADKLEEKEAKKNLDILDQIAQDIDYDMIFWSEEPQFVRTFDKVGYGSDCEITVSSGVHTGGDIC</sequence>
<dbReference type="Gene3D" id="1.10.10.10">
    <property type="entry name" value="Winged helix-like DNA-binding domain superfamily/Winged helix DNA-binding domain"/>
    <property type="match status" value="2"/>
</dbReference>
<evidence type="ECO:0000256" key="6">
    <source>
        <dbReference type="SAM" id="MobiDB-lite"/>
    </source>
</evidence>
<dbReference type="PANTHER" id="PTHR12949">
    <property type="entry name" value="RNA POLYMERASE III DNA DIRECTED -RELATED"/>
    <property type="match status" value="1"/>
</dbReference>
<feature type="domain" description="DNA-directed RNA polymerase III subunit RPC3 winged-helix" evidence="8">
    <location>
        <begin position="499"/>
        <end position="575"/>
    </location>
</feature>
<evidence type="ECO:0000256" key="4">
    <source>
        <dbReference type="ARBA" id="ARBA00023242"/>
    </source>
</evidence>
<feature type="domain" description="RNA polymerase III subunit RPC82-related helix-turn-helix" evidence="7">
    <location>
        <begin position="68"/>
        <end position="108"/>
    </location>
</feature>
<dbReference type="InterPro" id="IPR039748">
    <property type="entry name" value="RPC3"/>
</dbReference>
<reference evidence="9 10" key="1">
    <citation type="journal article" date="2023" name="Commun. Biol.">
        <title>Genome analysis of Parmales, the sister group of diatoms, reveals the evolutionary specialization of diatoms from phago-mixotrophs to photoautotrophs.</title>
        <authorList>
            <person name="Ban H."/>
            <person name="Sato S."/>
            <person name="Yoshikawa S."/>
            <person name="Yamada K."/>
            <person name="Nakamura Y."/>
            <person name="Ichinomiya M."/>
            <person name="Sato N."/>
            <person name="Blanc-Mathieu R."/>
            <person name="Endo H."/>
            <person name="Kuwata A."/>
            <person name="Ogata H."/>
        </authorList>
    </citation>
    <scope>NUCLEOTIDE SEQUENCE [LARGE SCALE GENOMIC DNA]</scope>
</reference>
<accession>A0ABQ6MSD7</accession>
<evidence type="ECO:0000256" key="1">
    <source>
        <dbReference type="ARBA" id="ARBA00004123"/>
    </source>
</evidence>
<organism evidence="9 10">
    <name type="scientific">Tetraparma gracilis</name>
    <dbReference type="NCBI Taxonomy" id="2962635"/>
    <lineage>
        <taxon>Eukaryota</taxon>
        <taxon>Sar</taxon>
        <taxon>Stramenopiles</taxon>
        <taxon>Ochrophyta</taxon>
        <taxon>Bolidophyceae</taxon>
        <taxon>Parmales</taxon>
        <taxon>Triparmaceae</taxon>
        <taxon>Tetraparma</taxon>
    </lineage>
</organism>
<dbReference type="EMBL" id="BRYB01001692">
    <property type="protein sequence ID" value="GMI31302.1"/>
    <property type="molecule type" value="Genomic_DNA"/>
</dbReference>
<dbReference type="InterPro" id="IPR055207">
    <property type="entry name" value="POLR3C_WHD"/>
</dbReference>
<dbReference type="Proteomes" id="UP001165060">
    <property type="component" value="Unassembled WGS sequence"/>
</dbReference>